<comment type="caution">
    <text evidence="1">The sequence shown here is derived from an EMBL/GenBank/DDBJ whole genome shotgun (WGS) entry which is preliminary data.</text>
</comment>
<evidence type="ECO:0008006" key="3">
    <source>
        <dbReference type="Google" id="ProtNLM"/>
    </source>
</evidence>
<evidence type="ECO:0000313" key="1">
    <source>
        <dbReference type="EMBL" id="PEM66671.1"/>
    </source>
</evidence>
<proteinExistence type="predicted"/>
<organism evidence="1 2">
    <name type="scientific">Bacillus pseudomycoides</name>
    <dbReference type="NCBI Taxonomy" id="64104"/>
    <lineage>
        <taxon>Bacteria</taxon>
        <taxon>Bacillati</taxon>
        <taxon>Bacillota</taxon>
        <taxon>Bacilli</taxon>
        <taxon>Bacillales</taxon>
        <taxon>Bacillaceae</taxon>
        <taxon>Bacillus</taxon>
        <taxon>Bacillus cereus group</taxon>
    </lineage>
</organism>
<dbReference type="RefSeq" id="WP_097849134.1">
    <property type="nucleotide sequence ID" value="NZ_NUAS01000009.1"/>
</dbReference>
<protein>
    <recommendedName>
        <fullName evidence="3">DUF2935 domain-containing protein</fullName>
    </recommendedName>
</protein>
<dbReference type="EMBL" id="NUDP01000085">
    <property type="protein sequence ID" value="PEM66671.1"/>
    <property type="molecule type" value="Genomic_DNA"/>
</dbReference>
<evidence type="ECO:0000313" key="2">
    <source>
        <dbReference type="Proteomes" id="UP000219775"/>
    </source>
</evidence>
<dbReference type="Gene3D" id="1.20.1260.120">
    <property type="entry name" value="Protein of unknown function DUF2935"/>
    <property type="match status" value="1"/>
</dbReference>
<sequence length="303" mass="35595">MNNGQQQSIPGHFVMDTQRAMLLPPELKAAPSESLTEQLFIERSLTENRFWLRIMKEHALFLGEGFNRKDKILIQQVDQFFQLFDRHLQKAFSIPQTVQAVRQLNEESIQLVYAFRNYKRNLLILIINCKVSGFNFPLLVDHVAREAEYFIRTLQKFNEGKMDPIQDAIISENVFWLKIMMEHSRFIASLLDQSERNLVHTALKFGDDFEVLLNQARDVESMLYQKEPTYPIIGKLNKDSENATVELRNFKKAGLELIQTCQIRNVINPLLADHVTREAEHFLFMIHVLEERLKQKQMQQSME</sequence>
<dbReference type="Pfam" id="PF11155">
    <property type="entry name" value="DUF2935"/>
    <property type="match status" value="2"/>
</dbReference>
<accession>A0A2B6R4F5</accession>
<reference evidence="1 2" key="1">
    <citation type="submission" date="2017-09" db="EMBL/GenBank/DDBJ databases">
        <title>Large-scale bioinformatics analysis of Bacillus genomes uncovers conserved roles of natural products in bacterial physiology.</title>
        <authorList>
            <consortium name="Agbiome Team Llc"/>
            <person name="Bleich R.M."/>
            <person name="Grubbs K.J."/>
            <person name="Santa Maria K.C."/>
            <person name="Allen S.E."/>
            <person name="Farag S."/>
            <person name="Shank E.A."/>
            <person name="Bowers A."/>
        </authorList>
    </citation>
    <scope>NUCLEOTIDE SEQUENCE [LARGE SCALE GENOMIC DNA]</scope>
    <source>
        <strain evidence="1 2">AFS009893</strain>
    </source>
</reference>
<name>A0A2B6R4F5_9BACI</name>
<dbReference type="AlphaFoldDB" id="A0A2B6R4F5"/>
<dbReference type="InterPro" id="IPR021328">
    <property type="entry name" value="CotB-like"/>
</dbReference>
<dbReference type="Proteomes" id="UP000219775">
    <property type="component" value="Unassembled WGS sequence"/>
</dbReference>
<gene>
    <name evidence="1" type="ORF">CN613_21820</name>
</gene>
<dbReference type="SUPFAM" id="SSF158430">
    <property type="entry name" value="Bacillus cereus metalloprotein-like"/>
    <property type="match status" value="2"/>
</dbReference>